<proteinExistence type="predicted"/>
<name>A0A9P7NC46_9HYPO</name>
<organism evidence="2 3">
    <name type="scientific">Claviceps pusilla</name>
    <dbReference type="NCBI Taxonomy" id="123648"/>
    <lineage>
        <taxon>Eukaryota</taxon>
        <taxon>Fungi</taxon>
        <taxon>Dikarya</taxon>
        <taxon>Ascomycota</taxon>
        <taxon>Pezizomycotina</taxon>
        <taxon>Sordariomycetes</taxon>
        <taxon>Hypocreomycetidae</taxon>
        <taxon>Hypocreales</taxon>
        <taxon>Clavicipitaceae</taxon>
        <taxon>Claviceps</taxon>
    </lineage>
</organism>
<sequence>MASSTPKSLSGTPLRNHENLTKICREMKSWIFHSPHALDIDISPDSPCSISTVAGNAADESCGESPDQNSANAGGPCSPQPEAKDVTNSSSNQSELHEGPENTFTKDSPAPGKADVVLASTTISETNASQMSVILEAAEHNPKSISAPLSAAKSSSSGPLEDLMSKPLGVIQAAIPCPIGLETKACLGDKDWSISSNCSSDHAYKKIIFGPGFSQTSRNRSDSGNADCVTRQGICDDWGEDVVSHSHDPVNSWLVKHLTSPCLLVPPDGISDPVNSRCDIDPEKGEFLPPVLQPETLRCTMEGPCEDYHDILWRQNNMTAELYVMKELRSRENIATTLRMALDHEANRPELSSESGQAWPKANCIVRPATQLDLPAIVEIINEHHKRAMKPQGDKRPVMHVEDMARVWDKCRADNRPFIVVAPVQEDFLDRSKWPNHSEAVYEEFTRFMAKKPRSALTVVGFAFIENSQLGLNDCACSRASYSGRLNLMVHSDHRRRLYGSALLDRILISISPLHASVVDHDWNRNMNEFDGIYEFPASRNVRQYTILHVEVLEPHDTVETPEPSTHFLKKFGFEPVGRLENVLVTEVDQRMHWQDLVTWARGITPTSNVIGGW</sequence>
<dbReference type="EMBL" id="SRPW01000697">
    <property type="protein sequence ID" value="KAG6012791.1"/>
    <property type="molecule type" value="Genomic_DNA"/>
</dbReference>
<gene>
    <name evidence="2" type="ORF">E4U43_007649</name>
</gene>
<evidence type="ECO:0000256" key="1">
    <source>
        <dbReference type="SAM" id="MobiDB-lite"/>
    </source>
</evidence>
<accession>A0A9P7NC46</accession>
<evidence type="ECO:0000313" key="2">
    <source>
        <dbReference type="EMBL" id="KAG6012791.1"/>
    </source>
</evidence>
<dbReference type="Gene3D" id="3.40.630.30">
    <property type="match status" value="1"/>
</dbReference>
<keyword evidence="3" id="KW-1185">Reference proteome</keyword>
<reference evidence="2" key="1">
    <citation type="journal article" date="2020" name="bioRxiv">
        <title>Whole genome comparisons of ergot fungi reveals the divergence and evolution of species within the genus Claviceps are the result of varying mechanisms driving genome evolution and host range expansion.</title>
        <authorList>
            <person name="Wyka S.A."/>
            <person name="Mondo S.J."/>
            <person name="Liu M."/>
            <person name="Dettman J."/>
            <person name="Nalam V."/>
            <person name="Broders K.D."/>
        </authorList>
    </citation>
    <scope>NUCLEOTIDE SEQUENCE</scope>
    <source>
        <strain evidence="2">CCC 602</strain>
    </source>
</reference>
<feature type="compositionally biased region" description="Low complexity" evidence="1">
    <location>
        <begin position="41"/>
        <end position="51"/>
    </location>
</feature>
<dbReference type="Proteomes" id="UP000748025">
    <property type="component" value="Unassembled WGS sequence"/>
</dbReference>
<dbReference type="AlphaFoldDB" id="A0A9P7NC46"/>
<feature type="region of interest" description="Disordered" evidence="1">
    <location>
        <begin position="41"/>
        <end position="113"/>
    </location>
</feature>
<protein>
    <submittedName>
        <fullName evidence="2">Uncharacterized protein</fullName>
    </submittedName>
</protein>
<comment type="caution">
    <text evidence="2">The sequence shown here is derived from an EMBL/GenBank/DDBJ whole genome shotgun (WGS) entry which is preliminary data.</text>
</comment>
<dbReference type="SUPFAM" id="SSF55729">
    <property type="entry name" value="Acyl-CoA N-acyltransferases (Nat)"/>
    <property type="match status" value="1"/>
</dbReference>
<dbReference type="InterPro" id="IPR016181">
    <property type="entry name" value="Acyl_CoA_acyltransferase"/>
</dbReference>
<evidence type="ECO:0000313" key="3">
    <source>
        <dbReference type="Proteomes" id="UP000748025"/>
    </source>
</evidence>
<dbReference type="OrthoDB" id="2129362at2759"/>